<evidence type="ECO:0000313" key="2">
    <source>
        <dbReference type="EMBL" id="CAD9048560.1"/>
    </source>
</evidence>
<dbReference type="AlphaFoldDB" id="A0A7S1NXE9"/>
<dbReference type="EMBL" id="HBGB01006351">
    <property type="protein sequence ID" value="CAD9048560.1"/>
    <property type="molecule type" value="Transcribed_RNA"/>
</dbReference>
<proteinExistence type="predicted"/>
<feature type="compositionally biased region" description="Low complexity" evidence="1">
    <location>
        <begin position="1"/>
        <end position="18"/>
    </location>
</feature>
<accession>A0A7S1NXE9</accession>
<name>A0A7S1NXE9_9ALVE</name>
<sequence>MSSGSQASAAASHSATPAGRGDTNDVTLDELRGAVDNLIRLFRPSGTSTVTSAIIKSERIHNLSNLLDRVLPEDIDDESQRPEVVRRLLTEASARLKTLAYCLAESLEDESGWTPDGINIAASRLLLTLSQCGCAFRIGREKASRLFVTMERVLTSSSHPTVLNRAFIYLASLFMPHFMASAAWAERLDTYREILISEHGSVIDQAEAVVRMMGDADGAGRAAAAFLRSLCSRASPPSYWMRLFGVLVDIVLNEATPVFDGRPLMGCIMETLVMNFPLANEDGERVVCEHSRAHVRQLHEYEQPFQMHVASKIDPLLSALTSSTIGAVVDLVQWKALCLLGSIVHILEYVDEESDDISAWGVQCRRALKRIATTMSADSNTLDAIARLIATRPEAARFDWDVMMGLSLPANITYGFELGGRESDKRYLRLVKANFVPAITSVLCDRRLMTSDKWGHEVAFIAFHLIEEFSGLDLKVRKSRIAYILGGNCH</sequence>
<feature type="region of interest" description="Disordered" evidence="1">
    <location>
        <begin position="1"/>
        <end position="26"/>
    </location>
</feature>
<protein>
    <submittedName>
        <fullName evidence="2">Uncharacterized protein</fullName>
    </submittedName>
</protein>
<gene>
    <name evidence="2" type="ORF">VBRA1451_LOCUS3618</name>
</gene>
<reference evidence="2" key="1">
    <citation type="submission" date="2021-01" db="EMBL/GenBank/DDBJ databases">
        <authorList>
            <person name="Corre E."/>
            <person name="Pelletier E."/>
            <person name="Niang G."/>
            <person name="Scheremetjew M."/>
            <person name="Finn R."/>
            <person name="Kale V."/>
            <person name="Holt S."/>
            <person name="Cochrane G."/>
            <person name="Meng A."/>
            <person name="Brown T."/>
            <person name="Cohen L."/>
        </authorList>
    </citation>
    <scope>NUCLEOTIDE SEQUENCE</scope>
    <source>
        <strain evidence="2">CCMP3346</strain>
    </source>
</reference>
<organism evidence="2">
    <name type="scientific">Vitrella brassicaformis</name>
    <dbReference type="NCBI Taxonomy" id="1169539"/>
    <lineage>
        <taxon>Eukaryota</taxon>
        <taxon>Sar</taxon>
        <taxon>Alveolata</taxon>
        <taxon>Colpodellida</taxon>
        <taxon>Vitrellaceae</taxon>
        <taxon>Vitrella</taxon>
    </lineage>
</organism>
<evidence type="ECO:0000256" key="1">
    <source>
        <dbReference type="SAM" id="MobiDB-lite"/>
    </source>
</evidence>